<evidence type="ECO:0000256" key="5">
    <source>
        <dbReference type="ARBA" id="ARBA00022692"/>
    </source>
</evidence>
<reference evidence="10 11" key="1">
    <citation type="submission" date="2018-08" db="EMBL/GenBank/DDBJ databases">
        <title>Recombination of ecologically and evolutionarily significant loci maintains genetic cohesion in the Pseudomonas syringae species complex.</title>
        <authorList>
            <person name="Dillon M."/>
            <person name="Thakur S."/>
            <person name="Almeida R.N.D."/>
            <person name="Weir B.S."/>
            <person name="Guttman D.S."/>
        </authorList>
    </citation>
    <scope>NUCLEOTIDE SEQUENCE [LARGE SCALE GENOMIC DNA]</scope>
    <source>
        <strain evidence="10 11">ICMP 11288</strain>
    </source>
</reference>
<dbReference type="InterPro" id="IPR043604">
    <property type="entry name" value="DUF883_N"/>
</dbReference>
<organism evidence="10 11">
    <name type="scientific">Pseudomonas salomonii</name>
    <dbReference type="NCBI Taxonomy" id="191391"/>
    <lineage>
        <taxon>Bacteria</taxon>
        <taxon>Pseudomonadati</taxon>
        <taxon>Pseudomonadota</taxon>
        <taxon>Gammaproteobacteria</taxon>
        <taxon>Pseudomonadales</taxon>
        <taxon>Pseudomonadaceae</taxon>
        <taxon>Pseudomonas</taxon>
    </lineage>
</organism>
<evidence type="ECO:0008006" key="12">
    <source>
        <dbReference type="Google" id="ProtNLM"/>
    </source>
</evidence>
<evidence type="ECO:0000259" key="8">
    <source>
        <dbReference type="Pfam" id="PF05957"/>
    </source>
</evidence>
<evidence type="ECO:0000313" key="10">
    <source>
        <dbReference type="EMBL" id="RMQ82978.1"/>
    </source>
</evidence>
<protein>
    <recommendedName>
        <fullName evidence="12">Membrane-anchored ribosome-binding protein, inhibits growth in stationary phase, ElaB/YqjD/DUF883 family</fullName>
    </recommendedName>
</protein>
<comment type="similarity">
    <text evidence="2">Belongs to the ElaB/YgaM/YqjD family.</text>
</comment>
<sequence>MTEIPMARRTAQTAQEILMADFQTLVSDTEKLLDDTAVLAGDQADELRSKIHESLLKARETLQLTEDSLRERGQAAVTATEDYVQANPWQSVGIAAGVGFLIGLLATRR</sequence>
<evidence type="ECO:0000256" key="7">
    <source>
        <dbReference type="ARBA" id="ARBA00023136"/>
    </source>
</evidence>
<dbReference type="PANTHER" id="PTHR35893">
    <property type="entry name" value="INNER MEMBRANE PROTEIN-RELATED"/>
    <property type="match status" value="1"/>
</dbReference>
<evidence type="ECO:0000256" key="3">
    <source>
        <dbReference type="ARBA" id="ARBA00022475"/>
    </source>
</evidence>
<dbReference type="InterPro" id="IPR043605">
    <property type="entry name" value="DUF883_C"/>
</dbReference>
<dbReference type="Pfam" id="PF19029">
    <property type="entry name" value="DUF883_C"/>
    <property type="match status" value="1"/>
</dbReference>
<dbReference type="Pfam" id="PF05957">
    <property type="entry name" value="DUF883"/>
    <property type="match status" value="1"/>
</dbReference>
<keyword evidence="7" id="KW-0472">Membrane</keyword>
<evidence type="ECO:0000256" key="1">
    <source>
        <dbReference type="ARBA" id="ARBA00004377"/>
    </source>
</evidence>
<evidence type="ECO:0000256" key="4">
    <source>
        <dbReference type="ARBA" id="ARBA00022519"/>
    </source>
</evidence>
<dbReference type="InterPro" id="IPR010279">
    <property type="entry name" value="YqjD/ElaB"/>
</dbReference>
<keyword evidence="6" id="KW-1133">Transmembrane helix</keyword>
<keyword evidence="5" id="KW-0812">Transmembrane</keyword>
<evidence type="ECO:0000313" key="11">
    <source>
        <dbReference type="Proteomes" id="UP000277179"/>
    </source>
</evidence>
<gene>
    <name evidence="10" type="ORF">ALP97_100038</name>
</gene>
<proteinExistence type="inferred from homology"/>
<accession>A0A3M4PXU6</accession>
<evidence type="ECO:0000256" key="2">
    <source>
        <dbReference type="ARBA" id="ARBA00010423"/>
    </source>
</evidence>
<feature type="domain" description="DUF883" evidence="8">
    <location>
        <begin position="16"/>
        <end position="67"/>
    </location>
</feature>
<name>A0A3M4PXU6_9PSED</name>
<dbReference type="GO" id="GO:0043022">
    <property type="term" value="F:ribosome binding"/>
    <property type="evidence" value="ECO:0007669"/>
    <property type="project" value="InterPro"/>
</dbReference>
<evidence type="ECO:0000256" key="6">
    <source>
        <dbReference type="ARBA" id="ARBA00022989"/>
    </source>
</evidence>
<dbReference type="GO" id="GO:0005886">
    <property type="term" value="C:plasma membrane"/>
    <property type="evidence" value="ECO:0007669"/>
    <property type="project" value="UniProtKB-SubCell"/>
</dbReference>
<feature type="domain" description="DUF883" evidence="9">
    <location>
        <begin position="80"/>
        <end position="109"/>
    </location>
</feature>
<keyword evidence="3" id="KW-1003">Cell membrane</keyword>
<keyword evidence="4" id="KW-0997">Cell inner membrane</keyword>
<evidence type="ECO:0000259" key="9">
    <source>
        <dbReference type="Pfam" id="PF19029"/>
    </source>
</evidence>
<comment type="caution">
    <text evidence="10">The sequence shown here is derived from an EMBL/GenBank/DDBJ whole genome shotgun (WGS) entry which is preliminary data.</text>
</comment>
<comment type="subcellular location">
    <subcellularLocation>
        <location evidence="1">Cell inner membrane</location>
        <topology evidence="1">Single-pass membrane protein</topology>
    </subcellularLocation>
</comment>
<dbReference type="EMBL" id="RBRL01000406">
    <property type="protein sequence ID" value="RMQ82978.1"/>
    <property type="molecule type" value="Genomic_DNA"/>
</dbReference>
<dbReference type="PANTHER" id="PTHR35893:SF3">
    <property type="entry name" value="INNER MEMBRANE PROTEIN"/>
    <property type="match status" value="1"/>
</dbReference>
<dbReference type="Proteomes" id="UP000277179">
    <property type="component" value="Unassembled WGS sequence"/>
</dbReference>
<dbReference type="AlphaFoldDB" id="A0A3M4PXU6"/>